<dbReference type="EMBL" id="CP039288">
    <property type="protein sequence ID" value="QCC04620.1"/>
    <property type="molecule type" value="Genomic_DNA"/>
</dbReference>
<proteinExistence type="predicted"/>
<accession>A0AAE5ZJU0</accession>
<keyword evidence="2" id="KW-1133">Transmembrane helix</keyword>
<evidence type="ECO:0000313" key="4">
    <source>
        <dbReference type="Proteomes" id="UP000296079"/>
    </source>
</evidence>
<feature type="region of interest" description="Disordered" evidence="1">
    <location>
        <begin position="48"/>
        <end position="73"/>
    </location>
</feature>
<gene>
    <name evidence="3" type="ORF">E6A55_29465</name>
</gene>
<evidence type="ECO:0000256" key="2">
    <source>
        <dbReference type="SAM" id="Phobius"/>
    </source>
</evidence>
<dbReference type="Proteomes" id="UP000296079">
    <property type="component" value="Chromosome 2"/>
</dbReference>
<feature type="transmembrane region" description="Helical" evidence="2">
    <location>
        <begin position="16"/>
        <end position="34"/>
    </location>
</feature>
<dbReference type="AlphaFoldDB" id="A0AAE5ZJU0"/>
<keyword evidence="2" id="KW-0812">Transmembrane</keyword>
<sequence>MPSAAASCRLQYSESLYSLVCAGLAVGLLSRLYAQGINDVALRAVPPGQPQLQAPRGVDDAQGTGAQDAGGRRLLPLPVRRDPLLSGARAVARPEKIKVSDPPSWGDLRY</sequence>
<organism evidence="3 4">
    <name type="scientific">Cupriavidus necator (strain ATCC 17699 / DSM 428 / KCTC 22496 / NCIMB 10442 / H16 / Stanier 337)</name>
    <name type="common">Ralstonia eutropha</name>
    <dbReference type="NCBI Taxonomy" id="381666"/>
    <lineage>
        <taxon>Bacteria</taxon>
        <taxon>Pseudomonadati</taxon>
        <taxon>Pseudomonadota</taxon>
        <taxon>Betaproteobacteria</taxon>
        <taxon>Burkholderiales</taxon>
        <taxon>Burkholderiaceae</taxon>
        <taxon>Cupriavidus</taxon>
    </lineage>
</organism>
<feature type="compositionally biased region" description="Low complexity" evidence="1">
    <location>
        <begin position="60"/>
        <end position="73"/>
    </location>
</feature>
<protein>
    <submittedName>
        <fullName evidence="3">Uncharacterized protein</fullName>
    </submittedName>
</protein>
<dbReference type="RefSeq" id="WP_136227876.1">
    <property type="nucleotide sequence ID" value="NC_008314.1"/>
</dbReference>
<evidence type="ECO:0000313" key="3">
    <source>
        <dbReference type="EMBL" id="QCC04620.1"/>
    </source>
</evidence>
<reference evidence="3 4" key="1">
    <citation type="submission" date="2019-04" db="EMBL/GenBank/DDBJ databases">
        <title>Long-read de novo sequencing of Cupriavidus necator H16.</title>
        <authorList>
            <person name="Little G.T."/>
            <person name="Ehsaan M."/>
            <person name="Arenas-Lopez C."/>
            <person name="Jawed K."/>
            <person name="Winzer K."/>
            <person name="Kovacs K."/>
            <person name="Malys N."/>
            <person name="Minton N.P."/>
        </authorList>
    </citation>
    <scope>NUCLEOTIDE SEQUENCE [LARGE SCALE GENOMIC DNA]</scope>
    <source>
        <strain evidence="3 4">H16</strain>
    </source>
</reference>
<keyword evidence="2" id="KW-0472">Membrane</keyword>
<name>A0AAE5ZJU0_CUPNH</name>
<evidence type="ECO:0000256" key="1">
    <source>
        <dbReference type="SAM" id="MobiDB-lite"/>
    </source>
</evidence>
<feature type="region of interest" description="Disordered" evidence="1">
    <location>
        <begin position="91"/>
        <end position="110"/>
    </location>
</feature>